<sequence>MNIPVTFTSVTVHSIAVSDTRRHVFRETRRC</sequence>
<evidence type="ECO:0000313" key="2">
    <source>
        <dbReference type="Proteomes" id="UP000264353"/>
    </source>
</evidence>
<evidence type="ECO:0000313" key="1">
    <source>
        <dbReference type="EMBL" id="RID79309.1"/>
    </source>
</evidence>
<reference evidence="1 2" key="1">
    <citation type="submission" date="2018-06" db="EMBL/GenBank/DDBJ databases">
        <title>WGS assembly of Brassica rapa FPsc.</title>
        <authorList>
            <person name="Bowman J."/>
            <person name="Kohchi T."/>
            <person name="Yamato K."/>
            <person name="Jenkins J."/>
            <person name="Shu S."/>
            <person name="Ishizaki K."/>
            <person name="Yamaoka S."/>
            <person name="Nishihama R."/>
            <person name="Nakamura Y."/>
            <person name="Berger F."/>
            <person name="Adam C."/>
            <person name="Aki S."/>
            <person name="Althoff F."/>
            <person name="Araki T."/>
            <person name="Arteaga-Vazquez M."/>
            <person name="Balasubrmanian S."/>
            <person name="Bauer D."/>
            <person name="Boehm C."/>
            <person name="Briginshaw L."/>
            <person name="Caballero-Perez J."/>
            <person name="Catarino B."/>
            <person name="Chen F."/>
            <person name="Chiyoda S."/>
            <person name="Chovatia M."/>
            <person name="Davies K."/>
            <person name="Delmans M."/>
            <person name="Demura T."/>
            <person name="Dierschke T."/>
            <person name="Dolan L."/>
            <person name="Dorantes-Acosta A."/>
            <person name="Eklund D."/>
            <person name="Florent S."/>
            <person name="Flores-Sandoval E."/>
            <person name="Fujiyama A."/>
            <person name="Fukuzawa H."/>
            <person name="Galik B."/>
            <person name="Grimanelli D."/>
            <person name="Grimwood J."/>
            <person name="Grossniklaus U."/>
            <person name="Hamada T."/>
            <person name="Haseloff J."/>
            <person name="Hetherington A."/>
            <person name="Higo A."/>
            <person name="Hirakawa Y."/>
            <person name="Hundley H."/>
            <person name="Ikeda Y."/>
            <person name="Inoue K."/>
            <person name="Inoue S."/>
            <person name="Ishida S."/>
            <person name="Jia Q."/>
            <person name="Kakita M."/>
            <person name="Kanazawa T."/>
            <person name="Kawai Y."/>
            <person name="Kawashima T."/>
            <person name="Kennedy M."/>
            <person name="Kinose K."/>
            <person name="Kinoshita T."/>
            <person name="Kohara Y."/>
            <person name="Koide E."/>
            <person name="Komatsu K."/>
            <person name="Kopischke S."/>
            <person name="Kubo M."/>
            <person name="Kyozuka J."/>
            <person name="Lagercrantz U."/>
            <person name="Lin S."/>
            <person name="Lindquist E."/>
            <person name="Lipzen A."/>
            <person name="Lu C."/>
            <person name="Luna E."/>
            <person name="Martienssen R."/>
            <person name="Minamino N."/>
            <person name="Mizutani M."/>
            <person name="Mizutani M."/>
            <person name="Mochizuki N."/>
            <person name="Monte I."/>
            <person name="Mosher R."/>
            <person name="Nagasaki H."/>
            <person name="Nakagami H."/>
            <person name="Naramoto S."/>
            <person name="Nishitani K."/>
            <person name="Ohtani M."/>
            <person name="Okamoto T."/>
            <person name="Okumura M."/>
            <person name="Phillips J."/>
            <person name="Pollak B."/>
            <person name="Reinders A."/>
            <person name="Roevekamp M."/>
            <person name="Sano R."/>
            <person name="Sawa S."/>
            <person name="Schmid M."/>
            <person name="Shirakawa M."/>
            <person name="Solano R."/>
            <person name="Spunde A."/>
            <person name="Suetsugu N."/>
            <person name="Sugano S."/>
            <person name="Sugiyama A."/>
            <person name="Sun R."/>
            <person name="Suzuki Y."/>
            <person name="Takenaka M."/>
            <person name="Takezawa D."/>
            <person name="Tomogane H."/>
            <person name="Tsuzuki M."/>
            <person name="Ueda T."/>
            <person name="Umeda M."/>
            <person name="Ward J."/>
            <person name="Watanabe Y."/>
            <person name="Yazaki K."/>
            <person name="Yokoyama R."/>
            <person name="Yoshitake Y."/>
            <person name="Yotsui I."/>
            <person name="Zachgo S."/>
            <person name="Schmutz J."/>
        </authorList>
    </citation>
    <scope>NUCLEOTIDE SEQUENCE [LARGE SCALE GENOMIC DNA]</scope>
    <source>
        <strain evidence="2">cv. B-3</strain>
    </source>
</reference>
<protein>
    <submittedName>
        <fullName evidence="1">Uncharacterized protein</fullName>
    </submittedName>
</protein>
<gene>
    <name evidence="1" type="ORF">BRARA_A02056</name>
</gene>
<accession>A0A398ANN5</accession>
<proteinExistence type="predicted"/>
<name>A0A398ANN5_BRACM</name>
<dbReference type="Proteomes" id="UP000264353">
    <property type="component" value="Chromosome A1"/>
</dbReference>
<organism evidence="1 2">
    <name type="scientific">Brassica campestris</name>
    <name type="common">Field mustard</name>
    <dbReference type="NCBI Taxonomy" id="3711"/>
    <lineage>
        <taxon>Eukaryota</taxon>
        <taxon>Viridiplantae</taxon>
        <taxon>Streptophyta</taxon>
        <taxon>Embryophyta</taxon>
        <taxon>Tracheophyta</taxon>
        <taxon>Spermatophyta</taxon>
        <taxon>Magnoliopsida</taxon>
        <taxon>eudicotyledons</taxon>
        <taxon>Gunneridae</taxon>
        <taxon>Pentapetalae</taxon>
        <taxon>rosids</taxon>
        <taxon>malvids</taxon>
        <taxon>Brassicales</taxon>
        <taxon>Brassicaceae</taxon>
        <taxon>Brassiceae</taxon>
        <taxon>Brassica</taxon>
    </lineage>
</organism>
<dbReference type="AlphaFoldDB" id="A0A398ANN5"/>
<dbReference type="EMBL" id="CM010628">
    <property type="protein sequence ID" value="RID79309.1"/>
    <property type="molecule type" value="Genomic_DNA"/>
</dbReference>